<proteinExistence type="predicted"/>
<evidence type="ECO:0000313" key="2">
    <source>
        <dbReference type="EMBL" id="ARF54041.1"/>
    </source>
</evidence>
<evidence type="ECO:0000256" key="1">
    <source>
        <dbReference type="SAM" id="MobiDB-lite"/>
    </source>
</evidence>
<dbReference type="AlphaFoldDB" id="A0A1V0TM90"/>
<dbReference type="Proteomes" id="UP000192726">
    <property type="component" value="Chromosome"/>
</dbReference>
<dbReference type="RefSeq" id="WP_083103827.1">
    <property type="nucleotide sequence ID" value="NZ_CP020569.1"/>
</dbReference>
<evidence type="ECO:0000313" key="3">
    <source>
        <dbReference type="Proteomes" id="UP000192726"/>
    </source>
</evidence>
<keyword evidence="3" id="KW-1185">Reference proteome</keyword>
<accession>A0A1V0TM90</accession>
<dbReference type="EMBL" id="CP020569">
    <property type="protein sequence ID" value="ARF54041.1"/>
    <property type="molecule type" value="Genomic_DNA"/>
</dbReference>
<dbReference type="KEGG" id="sgv:B1H19_07415"/>
<organism evidence="2 3">
    <name type="scientific">Streptomyces gilvosporeus</name>
    <dbReference type="NCBI Taxonomy" id="553510"/>
    <lineage>
        <taxon>Bacteria</taxon>
        <taxon>Bacillati</taxon>
        <taxon>Actinomycetota</taxon>
        <taxon>Actinomycetes</taxon>
        <taxon>Kitasatosporales</taxon>
        <taxon>Streptomycetaceae</taxon>
        <taxon>Streptomyces</taxon>
    </lineage>
</organism>
<feature type="region of interest" description="Disordered" evidence="1">
    <location>
        <begin position="47"/>
        <end position="72"/>
    </location>
</feature>
<gene>
    <name evidence="2" type="ORF">B1H19_07415</name>
</gene>
<sequence length="72" mass="7205">MGGYAESVRERVRAARAAVATAASVDDAYALAVAQDELDDALRIAHNIGIDPGPDPDADRGSGPGSQSGAPA</sequence>
<dbReference type="STRING" id="553510.B1H19_07415"/>
<protein>
    <submittedName>
        <fullName evidence="2">Uncharacterized protein</fullName>
    </submittedName>
</protein>
<reference evidence="2 3" key="1">
    <citation type="submission" date="2017-04" db="EMBL/GenBank/DDBJ databases">
        <title>Complete Genome Sequence of Streptomyces gilvosporeus F607, a Capable Producer of Natamycin.</title>
        <authorList>
            <person name="Zong G."/>
            <person name="Zhong C."/>
            <person name="Fu J."/>
            <person name="Qin R."/>
            <person name="Cao G."/>
        </authorList>
    </citation>
    <scope>NUCLEOTIDE SEQUENCE [LARGE SCALE GENOMIC DNA]</scope>
    <source>
        <strain evidence="2 3">F607</strain>
    </source>
</reference>
<name>A0A1V0TM90_9ACTN</name>